<dbReference type="InterPro" id="IPR014722">
    <property type="entry name" value="Rib_uL2_dom2"/>
</dbReference>
<dbReference type="PANTHER" id="PTHR11127:SF2">
    <property type="entry name" value="LARGE RIBOSOMAL SUBUNIT PROTEIN EL14"/>
    <property type="match status" value="1"/>
</dbReference>
<dbReference type="GO" id="GO:0022625">
    <property type="term" value="C:cytosolic large ribosomal subunit"/>
    <property type="evidence" value="ECO:0007669"/>
    <property type="project" value="TreeGrafter"/>
</dbReference>
<keyword evidence="2 7" id="KW-0689">Ribosomal protein</keyword>
<dbReference type="CDD" id="cd23702">
    <property type="entry name" value="eL14"/>
    <property type="match status" value="1"/>
</dbReference>
<dbReference type="GO" id="GO:0003723">
    <property type="term" value="F:RNA binding"/>
    <property type="evidence" value="ECO:0007669"/>
    <property type="project" value="InterPro"/>
</dbReference>
<organism evidence="7 8">
    <name type="scientific">Fasciolopsis buskii</name>
    <dbReference type="NCBI Taxonomy" id="27845"/>
    <lineage>
        <taxon>Eukaryota</taxon>
        <taxon>Metazoa</taxon>
        <taxon>Spiralia</taxon>
        <taxon>Lophotrochozoa</taxon>
        <taxon>Platyhelminthes</taxon>
        <taxon>Trematoda</taxon>
        <taxon>Digenea</taxon>
        <taxon>Plagiorchiida</taxon>
        <taxon>Echinostomata</taxon>
        <taxon>Echinostomatoidea</taxon>
        <taxon>Fasciolidae</taxon>
        <taxon>Fasciolopsis</taxon>
    </lineage>
</organism>
<proteinExistence type="inferred from homology"/>
<reference evidence="7" key="1">
    <citation type="submission" date="2019-05" db="EMBL/GenBank/DDBJ databases">
        <title>Annotation for the trematode Fasciolopsis buski.</title>
        <authorList>
            <person name="Choi Y.-J."/>
        </authorList>
    </citation>
    <scope>NUCLEOTIDE SEQUENCE</scope>
    <source>
        <strain evidence="7">HT</strain>
        <tissue evidence="7">Whole worm</tissue>
    </source>
</reference>
<dbReference type="InterPro" id="IPR002784">
    <property type="entry name" value="Ribosomal_eL14_dom"/>
</dbReference>
<dbReference type="InterPro" id="IPR008991">
    <property type="entry name" value="Translation_prot_SH3-like_sf"/>
</dbReference>
<protein>
    <recommendedName>
        <fullName evidence="4">Large ribosomal subunit protein eL14</fullName>
    </recommendedName>
    <alternativeName>
        <fullName evidence="5">60S ribosomal protein L14</fullName>
    </alternativeName>
</protein>
<gene>
    <name evidence="7" type="ORF">FBUS_09089</name>
</gene>
<dbReference type="GO" id="GO:0042273">
    <property type="term" value="P:ribosomal large subunit biogenesis"/>
    <property type="evidence" value="ECO:0007669"/>
    <property type="project" value="TreeGrafter"/>
</dbReference>
<accession>A0A8E0VLC5</accession>
<dbReference type="Gene3D" id="6.10.250.2270">
    <property type="match status" value="1"/>
</dbReference>
<dbReference type="GO" id="GO:0003735">
    <property type="term" value="F:structural constituent of ribosome"/>
    <property type="evidence" value="ECO:0007669"/>
    <property type="project" value="InterPro"/>
</dbReference>
<evidence type="ECO:0000256" key="3">
    <source>
        <dbReference type="ARBA" id="ARBA00023274"/>
    </source>
</evidence>
<dbReference type="EMBL" id="LUCM01003927">
    <property type="protein sequence ID" value="KAA0195109.1"/>
    <property type="molecule type" value="Genomic_DNA"/>
</dbReference>
<evidence type="ECO:0000313" key="8">
    <source>
        <dbReference type="Proteomes" id="UP000728185"/>
    </source>
</evidence>
<sequence>MVNFKRLVQAGRVALISRGPHARKVAVIVEIIDQNRVLVDGPCTSVPRQPIGLKDLHLTHIHCQLPHGCGTTAVRKVWERDDLTSKWLATAWAKKLGRKALRAKMSDFDRFKVMVARQQRNRILKSFRIKRPVDAPRSIKKSVKAK</sequence>
<dbReference type="OrthoDB" id="1875589at2759"/>
<name>A0A8E0VLC5_9TREM</name>
<dbReference type="Proteomes" id="UP000728185">
    <property type="component" value="Unassembled WGS sequence"/>
</dbReference>
<dbReference type="PANTHER" id="PTHR11127">
    <property type="entry name" value="60S RIBOSOMAL PROTEIN L14"/>
    <property type="match status" value="1"/>
</dbReference>
<feature type="domain" description="Large ribosomal subunit protein eL14" evidence="6">
    <location>
        <begin position="47"/>
        <end position="121"/>
    </location>
</feature>
<dbReference type="InterPro" id="IPR039660">
    <property type="entry name" value="Ribosomal_eL14"/>
</dbReference>
<keyword evidence="3" id="KW-0687">Ribonucleoprotein</keyword>
<dbReference type="AlphaFoldDB" id="A0A8E0VLC5"/>
<comment type="similarity">
    <text evidence="1">Belongs to the eukaryotic ribosomal protein eL14 family.</text>
</comment>
<evidence type="ECO:0000256" key="1">
    <source>
        <dbReference type="ARBA" id="ARBA00006592"/>
    </source>
</evidence>
<evidence type="ECO:0000256" key="4">
    <source>
        <dbReference type="ARBA" id="ARBA00035215"/>
    </source>
</evidence>
<dbReference type="Pfam" id="PF01929">
    <property type="entry name" value="Ribosomal_L14e"/>
    <property type="match status" value="1"/>
</dbReference>
<dbReference type="GO" id="GO:0006412">
    <property type="term" value="P:translation"/>
    <property type="evidence" value="ECO:0007669"/>
    <property type="project" value="InterPro"/>
</dbReference>
<evidence type="ECO:0000256" key="2">
    <source>
        <dbReference type="ARBA" id="ARBA00022980"/>
    </source>
</evidence>
<dbReference type="Gene3D" id="2.30.30.30">
    <property type="match status" value="1"/>
</dbReference>
<comment type="caution">
    <text evidence="7">The sequence shown here is derived from an EMBL/GenBank/DDBJ whole genome shotgun (WGS) entry which is preliminary data.</text>
</comment>
<keyword evidence="8" id="KW-1185">Reference proteome</keyword>
<evidence type="ECO:0000256" key="5">
    <source>
        <dbReference type="ARBA" id="ARBA00035318"/>
    </source>
</evidence>
<evidence type="ECO:0000259" key="6">
    <source>
        <dbReference type="Pfam" id="PF01929"/>
    </source>
</evidence>
<dbReference type="SUPFAM" id="SSF50104">
    <property type="entry name" value="Translation proteins SH3-like domain"/>
    <property type="match status" value="1"/>
</dbReference>
<evidence type="ECO:0000313" key="7">
    <source>
        <dbReference type="EMBL" id="KAA0195109.1"/>
    </source>
</evidence>